<accession>B3DUD5</accession>
<dbReference type="HOGENOM" id="CLU_2974258_0_0_0"/>
<evidence type="ECO:0000313" key="1">
    <source>
        <dbReference type="EMBL" id="ACD82938.1"/>
    </source>
</evidence>
<protein>
    <submittedName>
        <fullName evidence="1">Uncharacterized protein</fullName>
    </submittedName>
</protein>
<gene>
    <name evidence="1" type="ordered locus">Minf_0883</name>
</gene>
<dbReference type="KEGG" id="min:Minf_0883"/>
<sequence length="58" mass="6258">MLKRYGSVPDSSFFVPYSAVKLFFVEDRPGIPPGVLLDVVLGETSIRGRQGEDASEAG</sequence>
<name>B3DUD5_METI4</name>
<reference evidence="1 2" key="1">
    <citation type="journal article" date="2008" name="Biol. Direct">
        <title>Complete genome sequence of the extremely acidophilic methanotroph isolate V4, Methylacidiphilum infernorum, a representative of the bacterial phylum Verrucomicrobia.</title>
        <authorList>
            <person name="Hou S."/>
            <person name="Makarova K.S."/>
            <person name="Saw J.H."/>
            <person name="Senin P."/>
            <person name="Ly B.V."/>
            <person name="Zhou Z."/>
            <person name="Ren Y."/>
            <person name="Wang J."/>
            <person name="Galperin M.Y."/>
            <person name="Omelchenko M.V."/>
            <person name="Wolf Y.I."/>
            <person name="Yutin N."/>
            <person name="Koonin E.V."/>
            <person name="Stott M.B."/>
            <person name="Mountain B.W."/>
            <person name="Crowe M.A."/>
            <person name="Smirnova A.V."/>
            <person name="Dunfield P.F."/>
            <person name="Feng L."/>
            <person name="Wang L."/>
            <person name="Alam M."/>
        </authorList>
    </citation>
    <scope>NUCLEOTIDE SEQUENCE [LARGE SCALE GENOMIC DNA]</scope>
    <source>
        <strain evidence="2">Isolate V4</strain>
    </source>
</reference>
<dbReference type="AlphaFoldDB" id="B3DUD5"/>
<organism evidence="1 2">
    <name type="scientific">Methylacidiphilum infernorum (isolate V4)</name>
    <name type="common">Methylokorus infernorum (strain V4)</name>
    <dbReference type="NCBI Taxonomy" id="481448"/>
    <lineage>
        <taxon>Bacteria</taxon>
        <taxon>Pseudomonadati</taxon>
        <taxon>Verrucomicrobiota</taxon>
        <taxon>Methylacidiphilae</taxon>
        <taxon>Methylacidiphilales</taxon>
        <taxon>Methylacidiphilaceae</taxon>
        <taxon>Methylacidiphilum (ex Ratnadevi et al. 2023)</taxon>
    </lineage>
</organism>
<dbReference type="EMBL" id="CP000975">
    <property type="protein sequence ID" value="ACD82938.1"/>
    <property type="molecule type" value="Genomic_DNA"/>
</dbReference>
<dbReference type="Proteomes" id="UP000009149">
    <property type="component" value="Chromosome"/>
</dbReference>
<evidence type="ECO:0000313" key="2">
    <source>
        <dbReference type="Proteomes" id="UP000009149"/>
    </source>
</evidence>
<proteinExistence type="predicted"/>